<feature type="region of interest" description="Disordered" evidence="1">
    <location>
        <begin position="41"/>
        <end position="78"/>
    </location>
</feature>
<proteinExistence type="predicted"/>
<evidence type="ECO:0000256" key="2">
    <source>
        <dbReference type="SAM" id="SignalP"/>
    </source>
</evidence>
<name>A0ABS0NC01_9NEIS</name>
<gene>
    <name evidence="3" type="ORF">H9Q10_09240</name>
</gene>
<organism evidence="3 4">
    <name type="scientific">Eikenella glucosivorans</name>
    <dbReference type="NCBI Taxonomy" id="2766967"/>
    <lineage>
        <taxon>Bacteria</taxon>
        <taxon>Pseudomonadati</taxon>
        <taxon>Pseudomonadota</taxon>
        <taxon>Betaproteobacteria</taxon>
        <taxon>Neisseriales</taxon>
        <taxon>Neisseriaceae</taxon>
        <taxon>Eikenella</taxon>
    </lineage>
</organism>
<accession>A0ABS0NC01</accession>
<dbReference type="Proteomes" id="UP000768471">
    <property type="component" value="Unassembled WGS sequence"/>
</dbReference>
<comment type="caution">
    <text evidence="3">The sequence shown here is derived from an EMBL/GenBank/DDBJ whole genome shotgun (WGS) entry which is preliminary data.</text>
</comment>
<feature type="compositionally biased region" description="Low complexity" evidence="1">
    <location>
        <begin position="41"/>
        <end position="57"/>
    </location>
</feature>
<feature type="signal peptide" evidence="2">
    <location>
        <begin position="1"/>
        <end position="25"/>
    </location>
</feature>
<dbReference type="PROSITE" id="PS51257">
    <property type="entry name" value="PROKAR_LIPOPROTEIN"/>
    <property type="match status" value="1"/>
</dbReference>
<keyword evidence="2" id="KW-0732">Signal</keyword>
<evidence type="ECO:0000313" key="4">
    <source>
        <dbReference type="Proteomes" id="UP000768471"/>
    </source>
</evidence>
<protein>
    <submittedName>
        <fullName evidence="3">Uncharacterized protein</fullName>
    </submittedName>
</protein>
<feature type="chain" id="PRO_5046974871" evidence="2">
    <location>
        <begin position="26"/>
        <end position="262"/>
    </location>
</feature>
<evidence type="ECO:0000313" key="3">
    <source>
        <dbReference type="EMBL" id="MBH5329849.1"/>
    </source>
</evidence>
<sequence length="262" mass="29105">MKSHIPTSLFIAAAAALFWAQSAAACSPNLPNYGNCIRQQQDAQRQQQIHGAQQQQPHHSRQQREQQATRPPRPLTAEESRILDIALNGDPNAPKGCNQAMPDGRLACWDYSSHTDTVSFHHVSPHTSAEHCARDPRRCSQHGLQYTYGKSGRLRQIQIYDRSIILKGENTYAFLPDGSVQVFDHKSNNDTANFNQTYTIPANEALRRLGLQRSILNLGRLTAQPRRLAAQAAQLPAGCTGTAESSSRSAMCNIELLWKNGR</sequence>
<evidence type="ECO:0000256" key="1">
    <source>
        <dbReference type="SAM" id="MobiDB-lite"/>
    </source>
</evidence>
<dbReference type="EMBL" id="JACSGR010000007">
    <property type="protein sequence ID" value="MBH5329849.1"/>
    <property type="molecule type" value="Genomic_DNA"/>
</dbReference>
<reference evidence="3 4" key="1">
    <citation type="submission" date="2020-09" db="EMBL/GenBank/DDBJ databases">
        <title>Eikenella S3660 sp. nov., isolated from a throat swab.</title>
        <authorList>
            <person name="Buhl M."/>
        </authorList>
    </citation>
    <scope>NUCLEOTIDE SEQUENCE [LARGE SCALE GENOMIC DNA]</scope>
    <source>
        <strain evidence="3 4">S3360</strain>
    </source>
</reference>
<dbReference type="RefSeq" id="WP_197903685.1">
    <property type="nucleotide sequence ID" value="NZ_JACSGR010000007.1"/>
</dbReference>
<keyword evidence="4" id="KW-1185">Reference proteome</keyword>